<reference evidence="3" key="1">
    <citation type="submission" date="2020-06" db="EMBL/GenBank/DDBJ databases">
        <authorList>
            <consortium name="Plant Systems Biology data submission"/>
        </authorList>
    </citation>
    <scope>NUCLEOTIDE SEQUENCE</scope>
    <source>
        <strain evidence="3">D6</strain>
    </source>
</reference>
<dbReference type="EMBL" id="CAICTM010000741">
    <property type="protein sequence ID" value="CAB9515842.1"/>
    <property type="molecule type" value="Genomic_DNA"/>
</dbReference>
<feature type="compositionally biased region" description="Basic and acidic residues" evidence="1">
    <location>
        <begin position="93"/>
        <end position="104"/>
    </location>
</feature>
<evidence type="ECO:0000313" key="4">
    <source>
        <dbReference type="Proteomes" id="UP001153069"/>
    </source>
</evidence>
<keyword evidence="2" id="KW-1133">Transmembrane helix</keyword>
<evidence type="ECO:0000313" key="3">
    <source>
        <dbReference type="EMBL" id="CAB9515842.1"/>
    </source>
</evidence>
<dbReference type="AlphaFoldDB" id="A0A9N8E6Y2"/>
<proteinExistence type="predicted"/>
<evidence type="ECO:0000256" key="2">
    <source>
        <dbReference type="SAM" id="Phobius"/>
    </source>
</evidence>
<gene>
    <name evidence="3" type="ORF">SEMRO_742_G195860.1</name>
</gene>
<sequence>MMSTMYARFSYGIGLEPTTSKSSSSKGQQSFKLAGILALCVLLAVALPVAFVISSLKHPGTPNVQDSTTPISIEVPTGISMETITGTFALDARTLEEENKDPTADHNNNGEPNDGYCEWPCKK</sequence>
<protein>
    <submittedName>
        <fullName evidence="3">Uncharacterized protein</fullName>
    </submittedName>
</protein>
<keyword evidence="4" id="KW-1185">Reference proteome</keyword>
<comment type="caution">
    <text evidence="3">The sequence shown here is derived from an EMBL/GenBank/DDBJ whole genome shotgun (WGS) entry which is preliminary data.</text>
</comment>
<dbReference type="Proteomes" id="UP001153069">
    <property type="component" value="Unassembled WGS sequence"/>
</dbReference>
<feature type="transmembrane region" description="Helical" evidence="2">
    <location>
        <begin position="31"/>
        <end position="53"/>
    </location>
</feature>
<keyword evidence="2" id="KW-0472">Membrane</keyword>
<accession>A0A9N8E6Y2</accession>
<keyword evidence="2" id="KW-0812">Transmembrane</keyword>
<evidence type="ECO:0000256" key="1">
    <source>
        <dbReference type="SAM" id="MobiDB-lite"/>
    </source>
</evidence>
<name>A0A9N8E6Y2_9STRA</name>
<organism evidence="3 4">
    <name type="scientific">Seminavis robusta</name>
    <dbReference type="NCBI Taxonomy" id="568900"/>
    <lineage>
        <taxon>Eukaryota</taxon>
        <taxon>Sar</taxon>
        <taxon>Stramenopiles</taxon>
        <taxon>Ochrophyta</taxon>
        <taxon>Bacillariophyta</taxon>
        <taxon>Bacillariophyceae</taxon>
        <taxon>Bacillariophycidae</taxon>
        <taxon>Naviculales</taxon>
        <taxon>Naviculaceae</taxon>
        <taxon>Seminavis</taxon>
    </lineage>
</organism>
<feature type="region of interest" description="Disordered" evidence="1">
    <location>
        <begin position="93"/>
        <end position="123"/>
    </location>
</feature>